<evidence type="ECO:0000259" key="7">
    <source>
        <dbReference type="PROSITE" id="PS01180"/>
    </source>
</evidence>
<dbReference type="InterPro" id="IPR000421">
    <property type="entry name" value="FA58C"/>
</dbReference>
<dbReference type="CDD" id="cd00057">
    <property type="entry name" value="FA58C"/>
    <property type="match status" value="1"/>
</dbReference>
<dbReference type="Gene3D" id="2.60.120.290">
    <property type="entry name" value="Spermadhesin, CUB domain"/>
    <property type="match status" value="3"/>
</dbReference>
<dbReference type="EMBL" id="CAWYQH010000130">
    <property type="protein sequence ID" value="CAK8692139.1"/>
    <property type="molecule type" value="Genomic_DNA"/>
</dbReference>
<feature type="region of interest" description="Disordered" evidence="4">
    <location>
        <begin position="713"/>
        <end position="745"/>
    </location>
</feature>
<dbReference type="Gene3D" id="2.60.120.260">
    <property type="entry name" value="Galactose-binding domain-like"/>
    <property type="match status" value="1"/>
</dbReference>
<dbReference type="InterPro" id="IPR035914">
    <property type="entry name" value="Sperma_CUB_dom_sf"/>
</dbReference>
<feature type="compositionally biased region" description="Low complexity" evidence="4">
    <location>
        <begin position="769"/>
        <end position="778"/>
    </location>
</feature>
<evidence type="ECO:0000256" key="1">
    <source>
        <dbReference type="ARBA" id="ARBA00022737"/>
    </source>
</evidence>
<feature type="region of interest" description="Disordered" evidence="4">
    <location>
        <begin position="769"/>
        <end position="849"/>
    </location>
</feature>
<evidence type="ECO:0000256" key="6">
    <source>
        <dbReference type="SAM" id="SignalP"/>
    </source>
</evidence>
<keyword evidence="2" id="KW-1015">Disulfide bond</keyword>
<dbReference type="PROSITE" id="PS01286">
    <property type="entry name" value="FA58C_2"/>
    <property type="match status" value="1"/>
</dbReference>
<evidence type="ECO:0000256" key="2">
    <source>
        <dbReference type="ARBA" id="ARBA00023157"/>
    </source>
</evidence>
<feature type="transmembrane region" description="Helical" evidence="5">
    <location>
        <begin position="651"/>
        <end position="675"/>
    </location>
</feature>
<keyword evidence="1" id="KW-0677">Repeat</keyword>
<comment type="caution">
    <text evidence="3">Lacks conserved residue(s) required for the propagation of feature annotation.</text>
</comment>
<evidence type="ECO:0000256" key="5">
    <source>
        <dbReference type="SAM" id="Phobius"/>
    </source>
</evidence>
<feature type="compositionally biased region" description="Polar residues" evidence="4">
    <location>
        <begin position="805"/>
        <end position="831"/>
    </location>
</feature>
<gene>
    <name evidence="9" type="ORF">CVLEPA_LOCUS24877</name>
</gene>
<feature type="signal peptide" evidence="6">
    <location>
        <begin position="1"/>
        <end position="19"/>
    </location>
</feature>
<dbReference type="Pfam" id="PF00431">
    <property type="entry name" value="CUB"/>
    <property type="match status" value="3"/>
</dbReference>
<keyword evidence="5" id="KW-1133">Transmembrane helix</keyword>
<feature type="chain" id="PRO_5047123058" evidence="6">
    <location>
        <begin position="20"/>
        <end position="868"/>
    </location>
</feature>
<dbReference type="PANTHER" id="PTHR24251">
    <property type="entry name" value="OVOCHYMASE-RELATED"/>
    <property type="match status" value="1"/>
</dbReference>
<dbReference type="CDD" id="cd00041">
    <property type="entry name" value="CUB"/>
    <property type="match status" value="3"/>
</dbReference>
<keyword evidence="6" id="KW-0732">Signal</keyword>
<dbReference type="SUPFAM" id="SSF49785">
    <property type="entry name" value="Galactose-binding domain-like"/>
    <property type="match status" value="1"/>
</dbReference>
<reference evidence="9 10" key="1">
    <citation type="submission" date="2024-02" db="EMBL/GenBank/DDBJ databases">
        <authorList>
            <person name="Daric V."/>
            <person name="Darras S."/>
        </authorList>
    </citation>
    <scope>NUCLEOTIDE SEQUENCE [LARGE SCALE GENOMIC DNA]</scope>
</reference>
<proteinExistence type="predicted"/>
<keyword evidence="10" id="KW-1185">Reference proteome</keyword>
<evidence type="ECO:0000256" key="3">
    <source>
        <dbReference type="PROSITE-ProRule" id="PRU00059"/>
    </source>
</evidence>
<evidence type="ECO:0000256" key="4">
    <source>
        <dbReference type="SAM" id="MobiDB-lite"/>
    </source>
</evidence>
<accession>A0ABP0GK55</accession>
<feature type="region of interest" description="Disordered" evidence="4">
    <location>
        <begin position="601"/>
        <end position="637"/>
    </location>
</feature>
<feature type="compositionally biased region" description="Acidic residues" evidence="4">
    <location>
        <begin position="789"/>
        <end position="804"/>
    </location>
</feature>
<evidence type="ECO:0000313" key="10">
    <source>
        <dbReference type="Proteomes" id="UP001642483"/>
    </source>
</evidence>
<dbReference type="PANTHER" id="PTHR24251:SF51">
    <property type="entry name" value="CUBILIN-LIKE"/>
    <property type="match status" value="1"/>
</dbReference>
<dbReference type="PROSITE" id="PS01180">
    <property type="entry name" value="CUB"/>
    <property type="match status" value="3"/>
</dbReference>
<feature type="domain" description="CUB" evidence="7">
    <location>
        <begin position="329"/>
        <end position="453"/>
    </location>
</feature>
<protein>
    <submittedName>
        <fullName evidence="9">Uncharacterized protein</fullName>
    </submittedName>
</protein>
<dbReference type="Pfam" id="PF00754">
    <property type="entry name" value="F5_F8_type_C"/>
    <property type="match status" value="1"/>
</dbReference>
<dbReference type="InterPro" id="IPR008979">
    <property type="entry name" value="Galactose-bd-like_sf"/>
</dbReference>
<keyword evidence="5" id="KW-0812">Transmembrane</keyword>
<dbReference type="SUPFAM" id="SSF49854">
    <property type="entry name" value="Spermadhesin, CUB domain"/>
    <property type="match status" value="3"/>
</dbReference>
<evidence type="ECO:0000259" key="8">
    <source>
        <dbReference type="PROSITE" id="PS50022"/>
    </source>
</evidence>
<evidence type="ECO:0000313" key="9">
    <source>
        <dbReference type="EMBL" id="CAK8692139.1"/>
    </source>
</evidence>
<feature type="domain" description="CUB" evidence="7">
    <location>
        <begin position="458"/>
        <end position="570"/>
    </location>
</feature>
<organism evidence="9 10">
    <name type="scientific">Clavelina lepadiformis</name>
    <name type="common">Light-bulb sea squirt</name>
    <name type="synonym">Ascidia lepadiformis</name>
    <dbReference type="NCBI Taxonomy" id="159417"/>
    <lineage>
        <taxon>Eukaryota</taxon>
        <taxon>Metazoa</taxon>
        <taxon>Chordata</taxon>
        <taxon>Tunicata</taxon>
        <taxon>Ascidiacea</taxon>
        <taxon>Aplousobranchia</taxon>
        <taxon>Clavelinidae</taxon>
        <taxon>Clavelina</taxon>
    </lineage>
</organism>
<dbReference type="PROSITE" id="PS50022">
    <property type="entry name" value="FA58C_3"/>
    <property type="match status" value="1"/>
</dbReference>
<sequence>MLLQITGLLFVVCVALVQGLRVDISDKHPLDEPTITELNGLPPPSLQNKQCDQKLGMESGDISDDQITVSSSLSPYGKEHARLNGDSVWVTHASKEAWIQIDLGKIMYVSGIKTQSWPLSMQYVSWLTAYKVQFKLYPTQSTWDIVSHPNGVEPVIFPGNTDASSVVTQMFQEAVQAQIVRISPASILKSHYLALRLEILGCKIEAQSKCGSPRILTNPRGSFSSMNYPRQYDNNANCKWDIIAPQDLTIVLKFDSGFALEPNNCILEHVEVFDVKENVERSVGKYCGNKGPENIYSTENILKIRFMTDHYEGETGFRATYQFVNGSGCGGPQLLQESSGIIHSMNYPENYYNQAYCIWDVVAKADQLIEIHFLELHLQSENELFPNLEQGENCSSDSLQITYLGKEKHLESLTFCGSGKPKTIVSDTNHTRIIFRSDSSITAKGFSANYEAVAASGCGGKRDLRGPSGTITSLNYPKPYTDGLRCEWNIISGPNEDITITFQDLYIEENDDCQYDYVSIFDGNSQHLVGKYCNRAYIEPLVAHSGVMVVHFVSDLENSGKGFKANYVITSQIKQTTKIEKGTTQPENGVVSTFEQLTTAKLPPSTTEDDDNHFTKNNYKTDTKDKPTTVPTTAETNEPQHPMVTQEMAKWIIVGLASVSGLLIILVLFGIFLCCRQQLKNRTSSIHGTISDRNNSGVMRNQTYDFSIGSTNQSIRSRQAEPTESSQVSESFSHQGTLRQAPRDSRDSHIYFSIEECCSQKRDAIQAASNDKNNGNKANAHKKQINFQSDEEPEEDIYDDEDYESTTFNGDSDSNEVFPQTARTSRSNTMEENFRKSSIKSEPTSSVGISAPKMMVNNILYESADSVE</sequence>
<dbReference type="SMART" id="SM00231">
    <property type="entry name" value="FA58C"/>
    <property type="match status" value="1"/>
</dbReference>
<dbReference type="InterPro" id="IPR000859">
    <property type="entry name" value="CUB_dom"/>
</dbReference>
<feature type="compositionally biased region" description="Polar residues" evidence="4">
    <location>
        <begin position="713"/>
        <end position="738"/>
    </location>
</feature>
<name>A0ABP0GK55_CLALP</name>
<comment type="caution">
    <text evidence="9">The sequence shown here is derived from an EMBL/GenBank/DDBJ whole genome shotgun (WGS) entry which is preliminary data.</text>
</comment>
<dbReference type="Proteomes" id="UP001642483">
    <property type="component" value="Unassembled WGS sequence"/>
</dbReference>
<feature type="domain" description="CUB" evidence="7">
    <location>
        <begin position="210"/>
        <end position="324"/>
    </location>
</feature>
<dbReference type="SMART" id="SM00042">
    <property type="entry name" value="CUB"/>
    <property type="match status" value="3"/>
</dbReference>
<feature type="domain" description="F5/8 type C" evidence="8">
    <location>
        <begin position="51"/>
        <end position="202"/>
    </location>
</feature>
<keyword evidence="5" id="KW-0472">Membrane</keyword>